<evidence type="ECO:0000259" key="8">
    <source>
        <dbReference type="Pfam" id="PF24621"/>
    </source>
</evidence>
<feature type="domain" description="3-dehydroquinate synthase N-terminal" evidence="7">
    <location>
        <begin position="52"/>
        <end position="162"/>
    </location>
</feature>
<dbReference type="InterPro" id="IPR056179">
    <property type="entry name" value="DHQS_C"/>
</dbReference>
<evidence type="ECO:0000256" key="5">
    <source>
        <dbReference type="ARBA" id="ARBA00023239"/>
    </source>
</evidence>
<dbReference type="EMBL" id="LUUH01000049">
    <property type="protein sequence ID" value="OAI04623.1"/>
    <property type="molecule type" value="Genomic_DNA"/>
</dbReference>
<evidence type="ECO:0000256" key="1">
    <source>
        <dbReference type="ARBA" id="ARBA00001911"/>
    </source>
</evidence>
<dbReference type="PANTHER" id="PTHR43622">
    <property type="entry name" value="3-DEHYDROQUINATE SYNTHASE"/>
    <property type="match status" value="1"/>
</dbReference>
<protein>
    <submittedName>
        <fullName evidence="9">Uncharacterized protein</fullName>
    </submittedName>
</protein>
<dbReference type="RefSeq" id="WP_064036609.1">
    <property type="nucleotide sequence ID" value="NZ_LUUH01000049.1"/>
</dbReference>
<dbReference type="InterPro" id="IPR030960">
    <property type="entry name" value="DHQS/DOIS_N"/>
</dbReference>
<keyword evidence="3" id="KW-0479">Metal-binding</keyword>
<keyword evidence="5" id="KW-0456">Lyase</keyword>
<evidence type="ECO:0000259" key="7">
    <source>
        <dbReference type="Pfam" id="PF01761"/>
    </source>
</evidence>
<dbReference type="Gene3D" id="1.20.1090.10">
    <property type="entry name" value="Dehydroquinate synthase-like - alpha domain"/>
    <property type="match status" value="1"/>
</dbReference>
<comment type="caution">
    <text evidence="9">The sequence shown here is derived from an EMBL/GenBank/DDBJ whole genome shotgun (WGS) entry which is preliminary data.</text>
</comment>
<gene>
    <name evidence="9" type="ORF">A1353_12790</name>
</gene>
<reference evidence="9 10" key="1">
    <citation type="submission" date="2016-03" db="EMBL/GenBank/DDBJ databases">
        <authorList>
            <person name="Ploux O."/>
        </authorList>
    </citation>
    <scope>NUCLEOTIDE SEQUENCE [LARGE SCALE GENOMIC DNA]</scope>
    <source>
        <strain evidence="9 10">R-45371</strain>
    </source>
</reference>
<dbReference type="GO" id="GO:0003856">
    <property type="term" value="F:3-dehydroquinate synthase activity"/>
    <property type="evidence" value="ECO:0007669"/>
    <property type="project" value="TreeGrafter"/>
</dbReference>
<comment type="cofactor">
    <cofactor evidence="1">
        <name>NAD(+)</name>
        <dbReference type="ChEBI" id="CHEBI:57540"/>
    </cofactor>
</comment>
<evidence type="ECO:0000256" key="2">
    <source>
        <dbReference type="ARBA" id="ARBA00001941"/>
    </source>
</evidence>
<evidence type="ECO:0000256" key="3">
    <source>
        <dbReference type="ARBA" id="ARBA00022723"/>
    </source>
</evidence>
<dbReference type="PANTHER" id="PTHR43622:SF1">
    <property type="entry name" value="3-DEHYDROQUINATE SYNTHASE"/>
    <property type="match status" value="1"/>
</dbReference>
<proteinExistence type="predicted"/>
<dbReference type="GO" id="GO:0009073">
    <property type="term" value="P:aromatic amino acid family biosynthetic process"/>
    <property type="evidence" value="ECO:0007669"/>
    <property type="project" value="InterPro"/>
</dbReference>
<evidence type="ECO:0000313" key="9">
    <source>
        <dbReference type="EMBL" id="OAI04623.1"/>
    </source>
</evidence>
<dbReference type="Proteomes" id="UP000077763">
    <property type="component" value="Unassembled WGS sequence"/>
</dbReference>
<evidence type="ECO:0000256" key="6">
    <source>
        <dbReference type="ARBA" id="ARBA00023285"/>
    </source>
</evidence>
<keyword evidence="6" id="KW-0170">Cobalt</keyword>
<dbReference type="Gene3D" id="3.40.50.1970">
    <property type="match status" value="1"/>
</dbReference>
<accession>A0A177MH12</accession>
<dbReference type="SUPFAM" id="SSF56796">
    <property type="entry name" value="Dehydroquinate synthase-like"/>
    <property type="match status" value="1"/>
</dbReference>
<dbReference type="Pfam" id="PF01761">
    <property type="entry name" value="DHQ_synthase"/>
    <property type="match status" value="1"/>
</dbReference>
<name>A0A177MH12_METMH</name>
<evidence type="ECO:0000256" key="4">
    <source>
        <dbReference type="ARBA" id="ARBA00023027"/>
    </source>
</evidence>
<feature type="domain" description="3-dehydroquinate synthase C-terminal" evidence="8">
    <location>
        <begin position="166"/>
        <end position="313"/>
    </location>
</feature>
<sequence>MSVSFDIQSSIANYRVVIKNGAFAEVQRQDENSAVLCDNFFETAFSGNARVISVPANEETKSLKSVPDIIIKMRDLALTRQAKLTAVGGGSLQDVATFCASIYMRGIKWDYIPTTLLGMVDSCIGGKSSINVGRYKNLVGNFHPPETVIIDPNLVLSLNAEQKIAGLCEAVKICYARGSLSFSEYMQLNPQVDMDVERYADIIELSLKAKKWFIEVDEFDKAERLLLNYGHTFGHALEGASNFEVSHGIAVGLGMLIAINYAQVSRGLKQTPADTQQLKDYVVGLLDQIPTLKEIIQRIDVEKVFECFISDKKHSASHFIIISVNNSGALERLFIEKTEINIVNLKSAISSVISQSYK</sequence>
<dbReference type="Pfam" id="PF24621">
    <property type="entry name" value="DHQS_C"/>
    <property type="match status" value="1"/>
</dbReference>
<evidence type="ECO:0000313" key="10">
    <source>
        <dbReference type="Proteomes" id="UP000077763"/>
    </source>
</evidence>
<comment type="cofactor">
    <cofactor evidence="2">
        <name>Co(2+)</name>
        <dbReference type="ChEBI" id="CHEBI:48828"/>
    </cofactor>
</comment>
<dbReference type="CDD" id="cd08195">
    <property type="entry name" value="DHQS"/>
    <property type="match status" value="1"/>
</dbReference>
<dbReference type="GO" id="GO:0046872">
    <property type="term" value="F:metal ion binding"/>
    <property type="evidence" value="ECO:0007669"/>
    <property type="project" value="UniProtKB-KW"/>
</dbReference>
<dbReference type="InterPro" id="IPR050071">
    <property type="entry name" value="Dehydroquinate_synthase"/>
</dbReference>
<dbReference type="InterPro" id="IPR030963">
    <property type="entry name" value="DHQ_synth_fam"/>
</dbReference>
<organism evidence="9 10">
    <name type="scientific">Methylomonas methanica</name>
    <dbReference type="NCBI Taxonomy" id="421"/>
    <lineage>
        <taxon>Bacteria</taxon>
        <taxon>Pseudomonadati</taxon>
        <taxon>Pseudomonadota</taxon>
        <taxon>Gammaproteobacteria</taxon>
        <taxon>Methylococcales</taxon>
        <taxon>Methylococcaceae</taxon>
        <taxon>Methylomonas</taxon>
    </lineage>
</organism>
<dbReference type="AlphaFoldDB" id="A0A177MH12"/>
<dbReference type="PIRSF" id="PIRSF001455">
    <property type="entry name" value="DHQ_synth"/>
    <property type="match status" value="1"/>
</dbReference>
<keyword evidence="4" id="KW-0520">NAD</keyword>